<keyword evidence="2" id="KW-0325">Glycoprotein</keyword>
<feature type="domain" description="Sulfotransferase" evidence="5">
    <location>
        <begin position="69"/>
        <end position="298"/>
    </location>
</feature>
<dbReference type="AlphaFoldDB" id="A0AA36MX17"/>
<sequence length="349" mass="39578">MAFSARFALGGLGLAVAYGAFHRWIWVCQFRAMPANRGPFPRPWRMLSAHALTLRRLWRFLTSPFRRLPDFYIAGSMKCGTTALYSYLALHPHIVTPMFKESRFFLGMCGLRLSTWRYRSLFPSYWACPKGCLTFDADATASLTPNLAAAMYKRMTPGAKIILVYREPEKAAWSMCAFRSRIKCTPVCGFTFKQMYDLEMRTVESPHWAEVEQLTRALDTGACSVTLSAGVAPCVLSSMLMRTQRYADILHEFQSRFGKDQVLLVKFSDIATNTEATVRRVFAFLGLDSSIELPALKSVQPEDVVDLVVTSEKKASIPSAEEEALLKSYYGEQRRRLAQMLNCAEEDLW</sequence>
<reference evidence="6" key="1">
    <citation type="submission" date="2023-08" db="EMBL/GenBank/DDBJ databases">
        <authorList>
            <person name="Chen Y."/>
            <person name="Shah S."/>
            <person name="Dougan E. K."/>
            <person name="Thang M."/>
            <person name="Chan C."/>
        </authorList>
    </citation>
    <scope>NUCLEOTIDE SEQUENCE</scope>
</reference>
<dbReference type="InterPro" id="IPR000863">
    <property type="entry name" value="Sulfotransferase_dom"/>
</dbReference>
<proteinExistence type="predicted"/>
<dbReference type="PANTHER" id="PTHR10605:SF56">
    <property type="entry name" value="BIFUNCTIONAL HEPARAN SULFATE N-DEACETYLASE_N-SULFOTRANSFERASE"/>
    <property type="match status" value="1"/>
</dbReference>
<dbReference type="InterPro" id="IPR027417">
    <property type="entry name" value="P-loop_NTPase"/>
</dbReference>
<accession>A0AA36MX17</accession>
<name>A0AA36MX17_9DINO</name>
<comment type="caution">
    <text evidence="6">The sequence shown here is derived from an EMBL/GenBank/DDBJ whole genome shotgun (WGS) entry which is preliminary data.</text>
</comment>
<feature type="active site" description="For sulfotransferase activity" evidence="3">
    <location>
        <position position="78"/>
    </location>
</feature>
<evidence type="ECO:0000256" key="2">
    <source>
        <dbReference type="ARBA" id="ARBA00023180"/>
    </source>
</evidence>
<organism evidence="6 7">
    <name type="scientific">Effrenium voratum</name>
    <dbReference type="NCBI Taxonomy" id="2562239"/>
    <lineage>
        <taxon>Eukaryota</taxon>
        <taxon>Sar</taxon>
        <taxon>Alveolata</taxon>
        <taxon>Dinophyceae</taxon>
        <taxon>Suessiales</taxon>
        <taxon>Symbiodiniaceae</taxon>
        <taxon>Effrenium</taxon>
    </lineage>
</organism>
<dbReference type="Proteomes" id="UP001178507">
    <property type="component" value="Unassembled WGS sequence"/>
</dbReference>
<evidence type="ECO:0000313" key="7">
    <source>
        <dbReference type="Proteomes" id="UP001178507"/>
    </source>
</evidence>
<dbReference type="GO" id="GO:0008146">
    <property type="term" value="F:sulfotransferase activity"/>
    <property type="evidence" value="ECO:0007669"/>
    <property type="project" value="InterPro"/>
</dbReference>
<evidence type="ECO:0000256" key="4">
    <source>
        <dbReference type="PIRSR" id="PIRSR637359-2"/>
    </source>
</evidence>
<dbReference type="InterPro" id="IPR037359">
    <property type="entry name" value="NST/OST"/>
</dbReference>
<keyword evidence="1" id="KW-0808">Transferase</keyword>
<dbReference type="PANTHER" id="PTHR10605">
    <property type="entry name" value="HEPARAN SULFATE SULFOTRANSFERASE"/>
    <property type="match status" value="1"/>
</dbReference>
<dbReference type="SUPFAM" id="SSF52540">
    <property type="entry name" value="P-loop containing nucleoside triphosphate hydrolases"/>
    <property type="match status" value="1"/>
</dbReference>
<protein>
    <recommendedName>
        <fullName evidence="5">Sulfotransferase domain-containing protein</fullName>
    </recommendedName>
</protein>
<evidence type="ECO:0000313" key="6">
    <source>
        <dbReference type="EMBL" id="CAJ1383594.1"/>
    </source>
</evidence>
<dbReference type="EMBL" id="CAUJNA010001030">
    <property type="protein sequence ID" value="CAJ1383594.1"/>
    <property type="molecule type" value="Genomic_DNA"/>
</dbReference>
<dbReference type="Pfam" id="PF00685">
    <property type="entry name" value="Sulfotransfer_1"/>
    <property type="match status" value="1"/>
</dbReference>
<evidence type="ECO:0000259" key="5">
    <source>
        <dbReference type="Pfam" id="PF00685"/>
    </source>
</evidence>
<feature type="binding site" evidence="4">
    <location>
        <position position="166"/>
    </location>
    <ligand>
        <name>3'-phosphoadenylyl sulfate</name>
        <dbReference type="ChEBI" id="CHEBI:58339"/>
    </ligand>
</feature>
<feature type="binding site" evidence="4">
    <location>
        <position position="174"/>
    </location>
    <ligand>
        <name>3'-phosphoadenylyl sulfate</name>
        <dbReference type="ChEBI" id="CHEBI:58339"/>
    </ligand>
</feature>
<gene>
    <name evidence="6" type="ORF">EVOR1521_LOCUS10686</name>
</gene>
<dbReference type="Gene3D" id="3.40.50.300">
    <property type="entry name" value="P-loop containing nucleotide triphosphate hydrolases"/>
    <property type="match status" value="1"/>
</dbReference>
<evidence type="ECO:0000256" key="1">
    <source>
        <dbReference type="ARBA" id="ARBA00022679"/>
    </source>
</evidence>
<keyword evidence="7" id="KW-1185">Reference proteome</keyword>
<evidence type="ECO:0000256" key="3">
    <source>
        <dbReference type="PIRSR" id="PIRSR637359-1"/>
    </source>
</evidence>